<comment type="similarity">
    <text evidence="1 3">Belongs to the short-chain dehydrogenases/reductases (SDR) family.</text>
</comment>
<dbReference type="InterPro" id="IPR020904">
    <property type="entry name" value="Sc_DH/Rdtase_CS"/>
</dbReference>
<reference evidence="6" key="1">
    <citation type="journal article" date="2019" name="Int. J. Syst. Evol. Microbiol.">
        <title>The Global Catalogue of Microorganisms (GCM) 10K type strain sequencing project: providing services to taxonomists for standard genome sequencing and annotation.</title>
        <authorList>
            <consortium name="The Broad Institute Genomics Platform"/>
            <consortium name="The Broad Institute Genome Sequencing Center for Infectious Disease"/>
            <person name="Wu L."/>
            <person name="Ma J."/>
        </authorList>
    </citation>
    <scope>NUCLEOTIDE SEQUENCE [LARGE SCALE GENOMIC DNA]</scope>
    <source>
        <strain evidence="6">NBRC 110044</strain>
    </source>
</reference>
<organism evidence="5 6">
    <name type="scientific">Chitinimonas prasina</name>
    <dbReference type="NCBI Taxonomy" id="1434937"/>
    <lineage>
        <taxon>Bacteria</taxon>
        <taxon>Pseudomonadati</taxon>
        <taxon>Pseudomonadota</taxon>
        <taxon>Betaproteobacteria</taxon>
        <taxon>Neisseriales</taxon>
        <taxon>Chitinibacteraceae</taxon>
        <taxon>Chitinimonas</taxon>
    </lineage>
</organism>
<dbReference type="InterPro" id="IPR057326">
    <property type="entry name" value="KR_dom"/>
</dbReference>
<dbReference type="Proteomes" id="UP001156706">
    <property type="component" value="Unassembled WGS sequence"/>
</dbReference>
<gene>
    <name evidence="5" type="ORF">GCM10007907_34430</name>
</gene>
<protein>
    <submittedName>
        <fullName evidence="5">Short chain dehydrogenase</fullName>
    </submittedName>
</protein>
<comment type="caution">
    <text evidence="5">The sequence shown here is derived from an EMBL/GenBank/DDBJ whole genome shotgun (WGS) entry which is preliminary data.</text>
</comment>
<feature type="domain" description="Ketoreductase" evidence="4">
    <location>
        <begin position="2"/>
        <end position="177"/>
    </location>
</feature>
<evidence type="ECO:0000256" key="2">
    <source>
        <dbReference type="ARBA" id="ARBA00023002"/>
    </source>
</evidence>
<dbReference type="CDD" id="cd05233">
    <property type="entry name" value="SDR_c"/>
    <property type="match status" value="1"/>
</dbReference>
<dbReference type="Gene3D" id="3.40.50.720">
    <property type="entry name" value="NAD(P)-binding Rossmann-like Domain"/>
    <property type="match status" value="1"/>
</dbReference>
<evidence type="ECO:0000313" key="5">
    <source>
        <dbReference type="EMBL" id="GLR14653.1"/>
    </source>
</evidence>
<dbReference type="PRINTS" id="PR00080">
    <property type="entry name" value="SDRFAMILY"/>
</dbReference>
<proteinExistence type="inferred from homology"/>
<dbReference type="PANTHER" id="PTHR44196:SF1">
    <property type="entry name" value="DEHYDROGENASE_REDUCTASE SDR FAMILY MEMBER 7B"/>
    <property type="match status" value="1"/>
</dbReference>
<dbReference type="InterPro" id="IPR036291">
    <property type="entry name" value="NAD(P)-bd_dom_sf"/>
</dbReference>
<dbReference type="PRINTS" id="PR00081">
    <property type="entry name" value="GDHRDH"/>
</dbReference>
<sequence>MKIAVVTGASGGIGAAIATALVEAGWVVWLVARDAARLEALARKLGPHARSLPLDLTDADSPALLADALRAQPLPLGLLVNAAGAQHFGLFAEQPPAQLDAMLALNLAAPMKLIQALWAGFCPDAMVVNVGSVFGSIGFPGYAGYCASKGGLRVFTEALARESGGTGPRFVHLAPRAVNTPLNSPRVQALNAALHTQVDEPEVVAAALIALLRRKRVREAVIGWPEKLFFRLNQLLPGAVDSAIAKQLPLIRKFAQGDFS</sequence>
<dbReference type="Pfam" id="PF00106">
    <property type="entry name" value="adh_short"/>
    <property type="match status" value="1"/>
</dbReference>
<evidence type="ECO:0000256" key="3">
    <source>
        <dbReference type="RuleBase" id="RU000363"/>
    </source>
</evidence>
<dbReference type="PROSITE" id="PS00061">
    <property type="entry name" value="ADH_SHORT"/>
    <property type="match status" value="1"/>
</dbReference>
<dbReference type="EMBL" id="BSOG01000005">
    <property type="protein sequence ID" value="GLR14653.1"/>
    <property type="molecule type" value="Genomic_DNA"/>
</dbReference>
<name>A0ABQ5YJN1_9NEIS</name>
<keyword evidence="2" id="KW-0560">Oxidoreductase</keyword>
<accession>A0ABQ5YJN1</accession>
<dbReference type="InterPro" id="IPR002347">
    <property type="entry name" value="SDR_fam"/>
</dbReference>
<evidence type="ECO:0000256" key="1">
    <source>
        <dbReference type="ARBA" id="ARBA00006484"/>
    </source>
</evidence>
<keyword evidence="6" id="KW-1185">Reference proteome</keyword>
<dbReference type="SUPFAM" id="SSF51735">
    <property type="entry name" value="NAD(P)-binding Rossmann-fold domains"/>
    <property type="match status" value="1"/>
</dbReference>
<dbReference type="NCBIfam" id="NF006565">
    <property type="entry name" value="PRK09072.1"/>
    <property type="match status" value="1"/>
</dbReference>
<evidence type="ECO:0000259" key="4">
    <source>
        <dbReference type="SMART" id="SM00822"/>
    </source>
</evidence>
<dbReference type="RefSeq" id="WP_284197724.1">
    <property type="nucleotide sequence ID" value="NZ_BSOG01000005.1"/>
</dbReference>
<dbReference type="PANTHER" id="PTHR44196">
    <property type="entry name" value="DEHYDROGENASE/REDUCTASE SDR FAMILY MEMBER 7B"/>
    <property type="match status" value="1"/>
</dbReference>
<evidence type="ECO:0000313" key="6">
    <source>
        <dbReference type="Proteomes" id="UP001156706"/>
    </source>
</evidence>
<dbReference type="SMART" id="SM00822">
    <property type="entry name" value="PKS_KR"/>
    <property type="match status" value="1"/>
</dbReference>